<dbReference type="InterPro" id="IPR050377">
    <property type="entry name" value="Radical_SAM_PqqE_MftC-like"/>
</dbReference>
<dbReference type="Pfam" id="PF13186">
    <property type="entry name" value="SPASM"/>
    <property type="match status" value="1"/>
</dbReference>
<evidence type="ECO:0000259" key="5">
    <source>
        <dbReference type="Pfam" id="PF04055"/>
    </source>
</evidence>
<dbReference type="Proteomes" id="UP000590542">
    <property type="component" value="Unassembled WGS sequence"/>
</dbReference>
<dbReference type="InterPro" id="IPR013785">
    <property type="entry name" value="Aldolase_TIM"/>
</dbReference>
<dbReference type="AlphaFoldDB" id="A0A7X9E6P7"/>
<dbReference type="SFLD" id="SFLDS00029">
    <property type="entry name" value="Radical_SAM"/>
    <property type="match status" value="1"/>
</dbReference>
<evidence type="ECO:0000313" key="7">
    <source>
        <dbReference type="EMBL" id="NMB91389.1"/>
    </source>
</evidence>
<accession>A0A7X9E6P7</accession>
<comment type="caution">
    <text evidence="7">The sequence shown here is derived from an EMBL/GenBank/DDBJ whole genome shotgun (WGS) entry which is preliminary data.</text>
</comment>
<keyword evidence="4" id="KW-0411">Iron-sulfur</keyword>
<dbReference type="EMBL" id="JAAZNV010000006">
    <property type="protein sequence ID" value="NMB91389.1"/>
    <property type="molecule type" value="Genomic_DNA"/>
</dbReference>
<dbReference type="Gene3D" id="3.20.20.70">
    <property type="entry name" value="Aldolase class I"/>
    <property type="match status" value="1"/>
</dbReference>
<name>A0A7X9E6P7_UNCKA</name>
<reference evidence="7 8" key="1">
    <citation type="journal article" date="2020" name="Biotechnol. Biofuels">
        <title>New insights from the biogas microbiome by comprehensive genome-resolved metagenomics of nearly 1600 species originating from multiple anaerobic digesters.</title>
        <authorList>
            <person name="Campanaro S."/>
            <person name="Treu L."/>
            <person name="Rodriguez-R L.M."/>
            <person name="Kovalovszki A."/>
            <person name="Ziels R.M."/>
            <person name="Maus I."/>
            <person name="Zhu X."/>
            <person name="Kougias P.G."/>
            <person name="Basile A."/>
            <person name="Luo G."/>
            <person name="Schluter A."/>
            <person name="Konstantinidis K.T."/>
            <person name="Angelidaki I."/>
        </authorList>
    </citation>
    <scope>NUCLEOTIDE SEQUENCE [LARGE SCALE GENOMIC DNA]</scope>
    <source>
        <strain evidence="7">AS27yjCOA_202</strain>
    </source>
</reference>
<dbReference type="GO" id="GO:0003824">
    <property type="term" value="F:catalytic activity"/>
    <property type="evidence" value="ECO:0007669"/>
    <property type="project" value="InterPro"/>
</dbReference>
<dbReference type="InterPro" id="IPR058240">
    <property type="entry name" value="rSAM_sf"/>
</dbReference>
<proteinExistence type="predicted"/>
<evidence type="ECO:0000256" key="3">
    <source>
        <dbReference type="ARBA" id="ARBA00023004"/>
    </source>
</evidence>
<dbReference type="SFLD" id="SFLDG01067">
    <property type="entry name" value="SPASM/twitch_domain_containing"/>
    <property type="match status" value="1"/>
</dbReference>
<keyword evidence="3" id="KW-0408">Iron</keyword>
<dbReference type="SFLD" id="SFLDG01386">
    <property type="entry name" value="main_SPASM_domain-containing"/>
    <property type="match status" value="1"/>
</dbReference>
<evidence type="ECO:0000259" key="6">
    <source>
        <dbReference type="Pfam" id="PF13186"/>
    </source>
</evidence>
<dbReference type="PANTHER" id="PTHR11228">
    <property type="entry name" value="RADICAL SAM DOMAIN PROTEIN"/>
    <property type="match status" value="1"/>
</dbReference>
<dbReference type="Pfam" id="PF04055">
    <property type="entry name" value="Radical_SAM"/>
    <property type="match status" value="1"/>
</dbReference>
<keyword evidence="2" id="KW-0479">Metal-binding</keyword>
<dbReference type="GO" id="GO:0051536">
    <property type="term" value="F:iron-sulfur cluster binding"/>
    <property type="evidence" value="ECO:0007669"/>
    <property type="project" value="UniProtKB-KW"/>
</dbReference>
<protein>
    <submittedName>
        <fullName evidence="7">Radical SAM protein</fullName>
    </submittedName>
</protein>
<evidence type="ECO:0000256" key="1">
    <source>
        <dbReference type="ARBA" id="ARBA00022691"/>
    </source>
</evidence>
<evidence type="ECO:0000256" key="4">
    <source>
        <dbReference type="ARBA" id="ARBA00023014"/>
    </source>
</evidence>
<keyword evidence="1" id="KW-0949">S-adenosyl-L-methionine</keyword>
<evidence type="ECO:0000256" key="2">
    <source>
        <dbReference type="ARBA" id="ARBA00022723"/>
    </source>
</evidence>
<dbReference type="GO" id="GO:0046872">
    <property type="term" value="F:metal ion binding"/>
    <property type="evidence" value="ECO:0007669"/>
    <property type="project" value="UniProtKB-KW"/>
</dbReference>
<feature type="domain" description="4Fe4S-binding SPASM" evidence="6">
    <location>
        <begin position="312"/>
        <end position="370"/>
    </location>
</feature>
<dbReference type="SUPFAM" id="SSF102114">
    <property type="entry name" value="Radical SAM enzymes"/>
    <property type="match status" value="1"/>
</dbReference>
<feature type="domain" description="Radical SAM core" evidence="5">
    <location>
        <begin position="86"/>
        <end position="252"/>
    </location>
</feature>
<sequence>MAYKLSPGVYLVTGALRGAILDTNSKKVYSINKSAVSIIQNGQKEDNYWKDLQKLGLAEVTDRYVDSTIPKDRGVAKLDFVWFEICTKKCNLQCIHCYSNSRPPKEDIHSETRETLTHLDWKSLIEEGFSLGCRKCQFIGGEPFEYKDKFGHSVLDLSEYALQVGWKFVELFTNLTLVKPLEIQCIKKLGLSIATTLYSNKEEIHDAVTRTPGSFKRTVENIKLLLDLGVSVRAEIVVTKINQHTIEETIEFRKGLGIKDGKVDLVRPSGRGSDIDTVPDLEYYLKYGLVTKPNFYADLQSICKSRSFNSCLKGKITITEFGDYLPCIFSRSIVLGNSRESRLSDLVNQSNVQSIWKNTKDDVLVCKDCEYRYCCDDCRALSYSSCGEKIGFKSAPFPNCTYNPYTGEWAQGVWNVDEKGDVFYNRKDFN</sequence>
<dbReference type="InterPro" id="IPR007197">
    <property type="entry name" value="rSAM"/>
</dbReference>
<organism evidence="7 8">
    <name type="scientific">candidate division WWE3 bacterium</name>
    <dbReference type="NCBI Taxonomy" id="2053526"/>
    <lineage>
        <taxon>Bacteria</taxon>
        <taxon>Katanobacteria</taxon>
    </lineage>
</organism>
<gene>
    <name evidence="7" type="ORF">GYA37_00915</name>
</gene>
<dbReference type="CDD" id="cd01335">
    <property type="entry name" value="Radical_SAM"/>
    <property type="match status" value="1"/>
</dbReference>
<dbReference type="PANTHER" id="PTHR11228:SF7">
    <property type="entry name" value="PQQA PEPTIDE CYCLASE"/>
    <property type="match status" value="1"/>
</dbReference>
<dbReference type="InterPro" id="IPR023885">
    <property type="entry name" value="4Fe4S-binding_SPASM_dom"/>
</dbReference>
<evidence type="ECO:0000313" key="8">
    <source>
        <dbReference type="Proteomes" id="UP000590542"/>
    </source>
</evidence>